<keyword evidence="1" id="KW-0805">Transcription regulation</keyword>
<keyword evidence="4" id="KW-0472">Membrane</keyword>
<dbReference type="PANTHER" id="PTHR43280:SF29">
    <property type="entry name" value="ARAC-FAMILY TRANSCRIPTIONAL REGULATOR"/>
    <property type="match status" value="1"/>
</dbReference>
<evidence type="ECO:0000256" key="4">
    <source>
        <dbReference type="SAM" id="Phobius"/>
    </source>
</evidence>
<dbReference type="SUPFAM" id="SSF46689">
    <property type="entry name" value="Homeodomain-like"/>
    <property type="match status" value="1"/>
</dbReference>
<name>A0ABN1J937_9FLAO</name>
<comment type="caution">
    <text evidence="6">The sequence shown here is derived from an EMBL/GenBank/DDBJ whole genome shotgun (WGS) entry which is preliminary data.</text>
</comment>
<dbReference type="Gene3D" id="1.10.10.60">
    <property type="entry name" value="Homeodomain-like"/>
    <property type="match status" value="2"/>
</dbReference>
<feature type="transmembrane region" description="Helical" evidence="4">
    <location>
        <begin position="139"/>
        <end position="157"/>
    </location>
</feature>
<reference evidence="6 7" key="1">
    <citation type="journal article" date="2019" name="Int. J. Syst. Evol. Microbiol.">
        <title>The Global Catalogue of Microorganisms (GCM) 10K type strain sequencing project: providing services to taxonomists for standard genome sequencing and annotation.</title>
        <authorList>
            <consortium name="The Broad Institute Genomics Platform"/>
            <consortium name="The Broad Institute Genome Sequencing Center for Infectious Disease"/>
            <person name="Wu L."/>
            <person name="Ma J."/>
        </authorList>
    </citation>
    <scope>NUCLEOTIDE SEQUENCE [LARGE SCALE GENOMIC DNA]</scope>
    <source>
        <strain evidence="6 7">JCM 15974</strain>
    </source>
</reference>
<proteinExistence type="predicted"/>
<feature type="transmembrane region" description="Helical" evidence="4">
    <location>
        <begin position="106"/>
        <end position="127"/>
    </location>
</feature>
<evidence type="ECO:0000256" key="2">
    <source>
        <dbReference type="ARBA" id="ARBA00023125"/>
    </source>
</evidence>
<dbReference type="InterPro" id="IPR018062">
    <property type="entry name" value="HTH_AraC-typ_CS"/>
</dbReference>
<dbReference type="Pfam" id="PF12833">
    <property type="entry name" value="HTH_18"/>
    <property type="match status" value="1"/>
</dbReference>
<keyword evidence="4" id="KW-0812">Transmembrane</keyword>
<protein>
    <recommendedName>
        <fullName evidence="5">HTH araC/xylS-type domain-containing protein</fullName>
    </recommendedName>
</protein>
<dbReference type="InterPro" id="IPR018060">
    <property type="entry name" value="HTH_AraC"/>
</dbReference>
<dbReference type="SMART" id="SM00342">
    <property type="entry name" value="HTH_ARAC"/>
    <property type="match status" value="1"/>
</dbReference>
<dbReference type="PROSITE" id="PS01124">
    <property type="entry name" value="HTH_ARAC_FAMILY_2"/>
    <property type="match status" value="1"/>
</dbReference>
<evidence type="ECO:0000313" key="7">
    <source>
        <dbReference type="Proteomes" id="UP001501758"/>
    </source>
</evidence>
<evidence type="ECO:0000256" key="3">
    <source>
        <dbReference type="ARBA" id="ARBA00023163"/>
    </source>
</evidence>
<dbReference type="PANTHER" id="PTHR43280">
    <property type="entry name" value="ARAC-FAMILY TRANSCRIPTIONAL REGULATOR"/>
    <property type="match status" value="1"/>
</dbReference>
<dbReference type="RefSeq" id="WP_343914591.1">
    <property type="nucleotide sequence ID" value="NZ_BAAAGE010000007.1"/>
</dbReference>
<sequence>MIYFYIKSLINPEFRFKLKNGVHFIPFIIAQTYAFIVYFSAIATNDFNEKDQIAESFGFNFIKPLEEYILLFLLPFYLFYSYKELTNYKKWLNNTTSDSTFPDFNWLNSIFKLSIGIGTFLLINHSLDIFFNLSDSTILHYHLLTLFIAFTIYYLGLKGYLQPDYAFDKIEINLERDQSYDTDNNSAELIDQIQKVMTEDKVYLNPKLSMYELSNMLGMSQKRVSSLINQHFKMSFREYVNKYRIEEVKAKLDDSNYKNMSILGIALECGFNSEASFYRIFKKSTNLTPKEYIQKKEK</sequence>
<organism evidence="6 7">
    <name type="scientific">Aquimarina litoralis</name>
    <dbReference type="NCBI Taxonomy" id="584605"/>
    <lineage>
        <taxon>Bacteria</taxon>
        <taxon>Pseudomonadati</taxon>
        <taxon>Bacteroidota</taxon>
        <taxon>Flavobacteriia</taxon>
        <taxon>Flavobacteriales</taxon>
        <taxon>Flavobacteriaceae</taxon>
        <taxon>Aquimarina</taxon>
    </lineage>
</organism>
<keyword evidence="3" id="KW-0804">Transcription</keyword>
<keyword evidence="4" id="KW-1133">Transmembrane helix</keyword>
<dbReference type="PROSITE" id="PS00041">
    <property type="entry name" value="HTH_ARAC_FAMILY_1"/>
    <property type="match status" value="1"/>
</dbReference>
<gene>
    <name evidence="6" type="ORF">GCM10009430_45960</name>
</gene>
<feature type="domain" description="HTH araC/xylS-type" evidence="5">
    <location>
        <begin position="187"/>
        <end position="295"/>
    </location>
</feature>
<accession>A0ABN1J937</accession>
<dbReference type="EMBL" id="BAAAGE010000007">
    <property type="protein sequence ID" value="GAA0732631.1"/>
    <property type="molecule type" value="Genomic_DNA"/>
</dbReference>
<feature type="transmembrane region" description="Helical" evidence="4">
    <location>
        <begin position="68"/>
        <end position="85"/>
    </location>
</feature>
<feature type="transmembrane region" description="Helical" evidence="4">
    <location>
        <begin position="21"/>
        <end position="41"/>
    </location>
</feature>
<dbReference type="InterPro" id="IPR009057">
    <property type="entry name" value="Homeodomain-like_sf"/>
</dbReference>
<dbReference type="Proteomes" id="UP001501758">
    <property type="component" value="Unassembled WGS sequence"/>
</dbReference>
<evidence type="ECO:0000313" key="6">
    <source>
        <dbReference type="EMBL" id="GAA0732631.1"/>
    </source>
</evidence>
<keyword evidence="7" id="KW-1185">Reference proteome</keyword>
<keyword evidence="2" id="KW-0238">DNA-binding</keyword>
<evidence type="ECO:0000256" key="1">
    <source>
        <dbReference type="ARBA" id="ARBA00023015"/>
    </source>
</evidence>
<evidence type="ECO:0000259" key="5">
    <source>
        <dbReference type="PROSITE" id="PS01124"/>
    </source>
</evidence>